<sequence>MKNPRTRNLIIGLSAILWPFFILLFYYVSHKPFTPEMAGSLITGLWRLLLGLILVAVSGAIGQRVAPLEDLPRLVRLSIQAALGLGAFALVILILGSTVGLYPWLLALLPVITGVLLRRSLLTWLRQAAALRDLWRESDGFGRTVAILCGLLLLNALIVAMAAPLKFDALVSHLALPQAYLEAGRVQYLPWQVMSGMPQNAEMLFTWAIALGGLPAAAVLGWWVALLAVVGLLGYFSQKLNVRSAWVGAAALLAGFSLVLLAAWGYVDWLALLFGFCTLVLLDRWRRRLDDLSLLLAGAFIGLAMGTKYTSAVLAVAGAAGLAWHIWKRQVAWRAGLLDALKFGGAALAVFLPWLLKNLFTTGNPLYPFLFASGAMSSLRLEVYQSVPSYGNWLDFFFLPLRATYLGVEGGDGYMVALGPLLLGFGLFAWLGRERRTPEQQNTLENAAVLAISGLLIWAVANRVSGNLIQTRYYFTLFPAFTTLAAFGYWGLSHVSLPQVRLNRIFTALVLLVLAFNLIEVSAFTWKSGAPQAAAGLESQEDYLADNLGWYQPAMQAVKELPEGSRVLMLYEPRSLYCAPACSPDEILDRWKRDLNGFGDPQAILSSWKQNGYTHVMVYSAGIDYLRTAHDPHHPLSDLTALDAFLAGLPAPQTFGDVYALYTLPH</sequence>
<evidence type="ECO:0000256" key="1">
    <source>
        <dbReference type="SAM" id="Phobius"/>
    </source>
</evidence>
<gene>
    <name evidence="2" type="ORF">LARV_03242</name>
</gene>
<evidence type="ECO:0008006" key="4">
    <source>
        <dbReference type="Google" id="ProtNLM"/>
    </source>
</evidence>
<feature type="transmembrane region" description="Helical" evidence="1">
    <location>
        <begin position="443"/>
        <end position="461"/>
    </location>
</feature>
<feature type="transmembrane region" description="Helical" evidence="1">
    <location>
        <begin position="204"/>
        <end position="237"/>
    </location>
</feature>
<feature type="transmembrane region" description="Helical" evidence="1">
    <location>
        <begin position="101"/>
        <end position="121"/>
    </location>
</feature>
<feature type="transmembrane region" description="Helical" evidence="1">
    <location>
        <begin position="294"/>
        <end position="324"/>
    </location>
</feature>
<reference evidence="2" key="1">
    <citation type="submission" date="2015-07" db="EMBL/GenBank/DDBJ databases">
        <title>Draft Genome Sequences of Anaerolinea thermolimosa IMO-1, Bellilinea caldifistulae GOMI-1, Leptolinea tardivitalis YMTK-2, Levilinea saccharolytica KIBI-1,Longilinea arvoryzae KOME-1, Previously Described as Members of the Anaerolineaceae (Chloroflexi).</title>
        <authorList>
            <person name="Sekiguchi Y."/>
            <person name="Ohashi A."/>
            <person name="Matsuura N."/>
            <person name="Tourlousse M.D."/>
        </authorList>
    </citation>
    <scope>NUCLEOTIDE SEQUENCE [LARGE SCALE GENOMIC DNA]</scope>
    <source>
        <strain evidence="2">KOME-1</strain>
    </source>
</reference>
<protein>
    <recommendedName>
        <fullName evidence="4">4-amino-4-deoxy-L-arabinose transferase</fullName>
    </recommendedName>
</protein>
<accession>A0A0S7BC49</accession>
<dbReference type="Proteomes" id="UP000055060">
    <property type="component" value="Unassembled WGS sequence"/>
</dbReference>
<organism evidence="2">
    <name type="scientific">Longilinea arvoryzae</name>
    <dbReference type="NCBI Taxonomy" id="360412"/>
    <lineage>
        <taxon>Bacteria</taxon>
        <taxon>Bacillati</taxon>
        <taxon>Chloroflexota</taxon>
        <taxon>Anaerolineae</taxon>
        <taxon>Anaerolineales</taxon>
        <taxon>Anaerolineaceae</taxon>
        <taxon>Longilinea</taxon>
    </lineage>
</organism>
<feature type="transmembrane region" description="Helical" evidence="1">
    <location>
        <begin position="249"/>
        <end position="282"/>
    </location>
</feature>
<dbReference type="STRING" id="360412.LARV_03242"/>
<feature type="transmembrane region" description="Helical" evidence="1">
    <location>
        <begin position="74"/>
        <end position="95"/>
    </location>
</feature>
<feature type="transmembrane region" description="Helical" evidence="1">
    <location>
        <begin position="413"/>
        <end position="431"/>
    </location>
</feature>
<feature type="transmembrane region" description="Helical" evidence="1">
    <location>
        <begin position="41"/>
        <end position="62"/>
    </location>
</feature>
<dbReference type="RefSeq" id="WP_152031830.1">
    <property type="nucleotide sequence ID" value="NZ_DF967972.1"/>
</dbReference>
<keyword evidence="1" id="KW-0812">Transmembrane</keyword>
<feature type="transmembrane region" description="Helical" evidence="1">
    <location>
        <begin position="336"/>
        <end position="356"/>
    </location>
</feature>
<feature type="transmembrane region" description="Helical" evidence="1">
    <location>
        <begin position="9"/>
        <end position="29"/>
    </location>
</feature>
<evidence type="ECO:0000313" key="2">
    <source>
        <dbReference type="EMBL" id="GAP15455.1"/>
    </source>
</evidence>
<dbReference type="EMBL" id="DF967972">
    <property type="protein sequence ID" value="GAP15455.1"/>
    <property type="molecule type" value="Genomic_DNA"/>
</dbReference>
<feature type="transmembrane region" description="Helical" evidence="1">
    <location>
        <begin position="473"/>
        <end position="492"/>
    </location>
</feature>
<feature type="transmembrane region" description="Helical" evidence="1">
    <location>
        <begin position="504"/>
        <end position="526"/>
    </location>
</feature>
<evidence type="ECO:0000313" key="3">
    <source>
        <dbReference type="Proteomes" id="UP000055060"/>
    </source>
</evidence>
<keyword evidence="1" id="KW-0472">Membrane</keyword>
<keyword evidence="3" id="KW-1185">Reference proteome</keyword>
<name>A0A0S7BC49_9CHLR</name>
<dbReference type="AlphaFoldDB" id="A0A0S7BC49"/>
<keyword evidence="1" id="KW-1133">Transmembrane helix</keyword>
<feature type="transmembrane region" description="Helical" evidence="1">
    <location>
        <begin position="141"/>
        <end position="163"/>
    </location>
</feature>
<proteinExistence type="predicted"/>
<dbReference type="OrthoDB" id="9785476at2"/>